<evidence type="ECO:0000313" key="2">
    <source>
        <dbReference type="EMBL" id="MDO7907384.1"/>
    </source>
</evidence>
<dbReference type="SUPFAM" id="SSF50800">
    <property type="entry name" value="PK beta-barrel domain-like"/>
    <property type="match status" value="1"/>
</dbReference>
<protein>
    <submittedName>
        <fullName evidence="2">MOSC domain-containing protein</fullName>
    </submittedName>
</protein>
<dbReference type="RefSeq" id="WP_305024595.1">
    <property type="nucleotide sequence ID" value="NZ_JAUQTB010000007.1"/>
</dbReference>
<comment type="caution">
    <text evidence="2">The sequence shown here is derived from an EMBL/GenBank/DDBJ whole genome shotgun (WGS) entry which is preliminary data.</text>
</comment>
<dbReference type="InterPro" id="IPR011037">
    <property type="entry name" value="Pyrv_Knase-like_insert_dom_sf"/>
</dbReference>
<dbReference type="Pfam" id="PF03475">
    <property type="entry name" value="YiiM_3-alpha"/>
    <property type="match status" value="1"/>
</dbReference>
<dbReference type="InterPro" id="IPR052353">
    <property type="entry name" value="Benzoxazolinone_Detox_Enz"/>
</dbReference>
<evidence type="ECO:0000313" key="3">
    <source>
        <dbReference type="Proteomes" id="UP001240171"/>
    </source>
</evidence>
<dbReference type="EMBL" id="JAUQTB010000007">
    <property type="protein sequence ID" value="MDO7907384.1"/>
    <property type="molecule type" value="Genomic_DNA"/>
</dbReference>
<gene>
    <name evidence="2" type="ORF">Q5741_13305</name>
</gene>
<name>A0ABT9CDP0_9BACL</name>
<dbReference type="Pfam" id="PF03473">
    <property type="entry name" value="MOSC"/>
    <property type="match status" value="1"/>
</dbReference>
<dbReference type="Proteomes" id="UP001240171">
    <property type="component" value="Unassembled WGS sequence"/>
</dbReference>
<evidence type="ECO:0000259" key="1">
    <source>
        <dbReference type="PROSITE" id="PS51340"/>
    </source>
</evidence>
<feature type="domain" description="MOSC" evidence="1">
    <location>
        <begin position="37"/>
        <end position="171"/>
    </location>
</feature>
<keyword evidence="3" id="KW-1185">Reference proteome</keyword>
<dbReference type="InterPro" id="IPR005163">
    <property type="entry name" value="Tri_helical_YiiM-like"/>
</dbReference>
<dbReference type="Gene3D" id="2.40.33.20">
    <property type="entry name" value="PK beta-barrel domain-like"/>
    <property type="match status" value="1"/>
</dbReference>
<sequence length="226" mass="25245">MKAVYESGVTQVLSVNAGMPQSMMNGSHTFETGIIKRPVEGEQTLSLEGLAGDGQADLKNHGGPDKALCVYDRSRYAFYEERLARELDAGAFGENLTVSGLDEEQVCIGDVYRLGSAIVQLSQPRQPCFKLGVRYNFKELPVLFQQSGYTGYYYRVLEAGTFQSGCELVLLERPEDSMTVMQANRIMYHRKQDAEAIRQLLGIQALSVSWKQQLQKRLDSLETLAD</sequence>
<dbReference type="PANTHER" id="PTHR30212">
    <property type="entry name" value="PROTEIN YIIM"/>
    <property type="match status" value="1"/>
</dbReference>
<accession>A0ABT9CDP0</accession>
<reference evidence="2 3" key="1">
    <citation type="submission" date="2023-07" db="EMBL/GenBank/DDBJ databases">
        <title>Paenibacillus sp. JX-17 nov. isolated from soil.</title>
        <authorList>
            <person name="Wan Y."/>
            <person name="Liu B."/>
        </authorList>
    </citation>
    <scope>NUCLEOTIDE SEQUENCE [LARGE SCALE GENOMIC DNA]</scope>
    <source>
        <strain evidence="2 3">JX-17</strain>
    </source>
</reference>
<proteinExistence type="predicted"/>
<dbReference type="PANTHER" id="PTHR30212:SF4">
    <property type="entry name" value="MOSC DOMAIN-CONTAINING PROTEIN"/>
    <property type="match status" value="1"/>
</dbReference>
<organism evidence="2 3">
    <name type="scientific">Paenibacillus lacisoli</name>
    <dbReference type="NCBI Taxonomy" id="3064525"/>
    <lineage>
        <taxon>Bacteria</taxon>
        <taxon>Bacillati</taxon>
        <taxon>Bacillota</taxon>
        <taxon>Bacilli</taxon>
        <taxon>Bacillales</taxon>
        <taxon>Paenibacillaceae</taxon>
        <taxon>Paenibacillus</taxon>
    </lineage>
</organism>
<dbReference type="PROSITE" id="PS51340">
    <property type="entry name" value="MOSC"/>
    <property type="match status" value="1"/>
</dbReference>
<dbReference type="InterPro" id="IPR005302">
    <property type="entry name" value="MoCF_Sase_C"/>
</dbReference>